<accession>A0A6J4Q685</accession>
<dbReference type="InterPro" id="IPR021527">
    <property type="entry name" value="DUF2795"/>
</dbReference>
<dbReference type="AlphaFoldDB" id="A0A6J4Q685"/>
<evidence type="ECO:0000256" key="1">
    <source>
        <dbReference type="SAM" id="MobiDB-lite"/>
    </source>
</evidence>
<dbReference type="EMBL" id="CADCUY010000500">
    <property type="protein sequence ID" value="CAA9429047.1"/>
    <property type="molecule type" value="Genomic_DNA"/>
</dbReference>
<evidence type="ECO:0008006" key="3">
    <source>
        <dbReference type="Google" id="ProtNLM"/>
    </source>
</evidence>
<dbReference type="Pfam" id="PF11387">
    <property type="entry name" value="DUF2795"/>
    <property type="match status" value="1"/>
</dbReference>
<gene>
    <name evidence="2" type="ORF">AVDCRST_MAG35-2471</name>
</gene>
<proteinExistence type="predicted"/>
<reference evidence="2" key="1">
    <citation type="submission" date="2020-02" db="EMBL/GenBank/DDBJ databases">
        <authorList>
            <person name="Meier V. D."/>
        </authorList>
    </citation>
    <scope>NUCLEOTIDE SEQUENCE</scope>
    <source>
        <strain evidence="2">AVDCRST_MAG35</strain>
    </source>
</reference>
<organism evidence="2">
    <name type="scientific">uncultured Quadrisphaera sp</name>
    <dbReference type="NCBI Taxonomy" id="904978"/>
    <lineage>
        <taxon>Bacteria</taxon>
        <taxon>Bacillati</taxon>
        <taxon>Actinomycetota</taxon>
        <taxon>Actinomycetes</taxon>
        <taxon>Kineosporiales</taxon>
        <taxon>Kineosporiaceae</taxon>
        <taxon>Quadrisphaera</taxon>
        <taxon>environmental samples</taxon>
    </lineage>
</organism>
<name>A0A6J4Q685_9ACTN</name>
<sequence>MVQHLTPSDLRSTAMATRDDVYAHLDDVDFPADKDTIVEVAERAGAPEDVVRALRAMPPVEYASRGEVLQSARTEQPQDATRAAAQARDPHTQIAQGDRDPGDTQPLR</sequence>
<feature type="compositionally biased region" description="Low complexity" evidence="1">
    <location>
        <begin position="77"/>
        <end position="87"/>
    </location>
</feature>
<feature type="region of interest" description="Disordered" evidence="1">
    <location>
        <begin position="64"/>
        <end position="108"/>
    </location>
</feature>
<protein>
    <recommendedName>
        <fullName evidence="3">DUF2795 domain-containing protein</fullName>
    </recommendedName>
</protein>
<evidence type="ECO:0000313" key="2">
    <source>
        <dbReference type="EMBL" id="CAA9429047.1"/>
    </source>
</evidence>